<sequence>MAIFSFVQTKGGTGKTTLSLGVACSKAFKNAFGQVALVELDSQGTLADWIGERIANKRKMKNLSYYQLAGMDLEGLTRKLEEITADHEAVILDVPGESVGGFATKLALNLSDLVLVPMRTSTNDEASFGRNLWPVIQDGLKNNRARFAIVPTFVHPQSNPGNVHSYFKSIMPVQVDCLQNVLPTRAAFENFNRDGLTLEEYGQSVKNNSRLYRQAQTAAKDIEAIAVEILNCTRE</sequence>
<dbReference type="EMBL" id="FRFE01000003">
    <property type="protein sequence ID" value="SHO44790.1"/>
    <property type="molecule type" value="Genomic_DNA"/>
</dbReference>
<dbReference type="InterPro" id="IPR050678">
    <property type="entry name" value="DNA_Partitioning_ATPase"/>
</dbReference>
<dbReference type="PANTHER" id="PTHR13696:SF96">
    <property type="entry name" value="COBQ_COBB_MIND_PARA NUCLEOTIDE BINDING DOMAIN-CONTAINING PROTEIN"/>
    <property type="match status" value="1"/>
</dbReference>
<dbReference type="InterPro" id="IPR002586">
    <property type="entry name" value="CobQ/CobB/MinD/ParA_Nub-bd_dom"/>
</dbReference>
<evidence type="ECO:0000313" key="2">
    <source>
        <dbReference type="EMBL" id="SHO44790.1"/>
    </source>
</evidence>
<dbReference type="OrthoDB" id="5430206at2"/>
<dbReference type="PANTHER" id="PTHR13696">
    <property type="entry name" value="P-LOOP CONTAINING NUCLEOSIDE TRIPHOSPHATE HYDROLASE"/>
    <property type="match status" value="1"/>
</dbReference>
<dbReference type="Proteomes" id="UP000184603">
    <property type="component" value="Unassembled WGS sequence"/>
</dbReference>
<dbReference type="PIRSF" id="PIRSF009320">
    <property type="entry name" value="Nuc_binding_HP_1000"/>
    <property type="match status" value="1"/>
</dbReference>
<evidence type="ECO:0000313" key="3">
    <source>
        <dbReference type="Proteomes" id="UP000184603"/>
    </source>
</evidence>
<keyword evidence="3" id="KW-1185">Reference proteome</keyword>
<dbReference type="CDD" id="cd02042">
    <property type="entry name" value="ParAB_family"/>
    <property type="match status" value="1"/>
</dbReference>
<protein>
    <submittedName>
        <fullName evidence="2">Cellulose biosynthesis protein BcsQ</fullName>
    </submittedName>
</protein>
<proteinExistence type="predicted"/>
<gene>
    <name evidence="2" type="ORF">SAMN02745220_00877</name>
</gene>
<dbReference type="InterPro" id="IPR027417">
    <property type="entry name" value="P-loop_NTPase"/>
</dbReference>
<dbReference type="AlphaFoldDB" id="A0A1M7XZZ6"/>
<feature type="domain" description="CobQ/CobB/MinD/ParA nucleotide binding" evidence="1">
    <location>
        <begin position="5"/>
        <end position="188"/>
    </location>
</feature>
<name>A0A1M7XZZ6_9BACT</name>
<reference evidence="2 3" key="1">
    <citation type="submission" date="2016-12" db="EMBL/GenBank/DDBJ databases">
        <authorList>
            <person name="Song W.-J."/>
            <person name="Kurnit D.M."/>
        </authorList>
    </citation>
    <scope>NUCLEOTIDE SEQUENCE [LARGE SCALE GENOMIC DNA]</scope>
    <source>
        <strain evidence="2 3">DSM 18488</strain>
    </source>
</reference>
<accession>A0A1M7XZZ6</accession>
<dbReference type="STRING" id="1121416.SAMN02745220_00877"/>
<dbReference type="RefSeq" id="WP_073612227.1">
    <property type="nucleotide sequence ID" value="NZ_FRFE01000003.1"/>
</dbReference>
<evidence type="ECO:0000259" key="1">
    <source>
        <dbReference type="Pfam" id="PF01656"/>
    </source>
</evidence>
<dbReference type="Pfam" id="PF01656">
    <property type="entry name" value="CbiA"/>
    <property type="match status" value="1"/>
</dbReference>
<dbReference type="Gene3D" id="3.40.50.300">
    <property type="entry name" value="P-loop containing nucleotide triphosphate hydrolases"/>
    <property type="match status" value="1"/>
</dbReference>
<dbReference type="SUPFAM" id="SSF52540">
    <property type="entry name" value="P-loop containing nucleoside triphosphate hydrolases"/>
    <property type="match status" value="1"/>
</dbReference>
<organism evidence="2 3">
    <name type="scientific">Desulfopila aestuarii DSM 18488</name>
    <dbReference type="NCBI Taxonomy" id="1121416"/>
    <lineage>
        <taxon>Bacteria</taxon>
        <taxon>Pseudomonadati</taxon>
        <taxon>Thermodesulfobacteriota</taxon>
        <taxon>Desulfobulbia</taxon>
        <taxon>Desulfobulbales</taxon>
        <taxon>Desulfocapsaceae</taxon>
        <taxon>Desulfopila</taxon>
    </lineage>
</organism>